<organism evidence="2 3">
    <name type="scientific">Egibacter rhizosphaerae</name>
    <dbReference type="NCBI Taxonomy" id="1670831"/>
    <lineage>
        <taxon>Bacteria</taxon>
        <taxon>Bacillati</taxon>
        <taxon>Actinomycetota</taxon>
        <taxon>Nitriliruptoria</taxon>
        <taxon>Egibacterales</taxon>
        <taxon>Egibacteraceae</taxon>
        <taxon>Egibacter</taxon>
    </lineage>
</organism>
<dbReference type="EMBL" id="CP036402">
    <property type="protein sequence ID" value="QBI19505.1"/>
    <property type="molecule type" value="Genomic_DNA"/>
</dbReference>
<proteinExistence type="predicted"/>
<dbReference type="GO" id="GO:0008168">
    <property type="term" value="F:methyltransferase activity"/>
    <property type="evidence" value="ECO:0007669"/>
    <property type="project" value="UniProtKB-KW"/>
</dbReference>
<reference evidence="2 3" key="1">
    <citation type="submission" date="2019-01" db="EMBL/GenBank/DDBJ databases">
        <title>Egibacter rhizosphaerae EGI 80759T.</title>
        <authorList>
            <person name="Chen D.-D."/>
            <person name="Tian Y."/>
            <person name="Jiao J.-Y."/>
            <person name="Zhang X.-T."/>
            <person name="Zhang Y.-G."/>
            <person name="Zhang Y."/>
            <person name="Xiao M."/>
            <person name="Shu W.-S."/>
            <person name="Li W.-J."/>
        </authorList>
    </citation>
    <scope>NUCLEOTIDE SEQUENCE [LARGE SCALE GENOMIC DNA]</scope>
    <source>
        <strain evidence="2 3">EGI 80759</strain>
    </source>
</reference>
<keyword evidence="2" id="KW-0489">Methyltransferase</keyword>
<dbReference type="GO" id="GO:0032259">
    <property type="term" value="P:methylation"/>
    <property type="evidence" value="ECO:0007669"/>
    <property type="project" value="UniProtKB-KW"/>
</dbReference>
<protein>
    <submittedName>
        <fullName evidence="2">Class I SAM-dependent methyltransferase</fullName>
    </submittedName>
</protein>
<dbReference type="KEGG" id="erz:ER308_08035"/>
<gene>
    <name evidence="2" type="ORF">ER308_08035</name>
</gene>
<keyword evidence="2" id="KW-0808">Transferase</keyword>
<evidence type="ECO:0000313" key="3">
    <source>
        <dbReference type="Proteomes" id="UP000291469"/>
    </source>
</evidence>
<dbReference type="RefSeq" id="WP_131154502.1">
    <property type="nucleotide sequence ID" value="NZ_CP036402.1"/>
</dbReference>
<sequence length="276" mass="29875">MTRHADTPPTVSELAQRWADELDAWAIPDEILAAAPRSPHGFSVERFASRADEARRDGPSTPTSQRAHALLPAGGTVLDVGCGAGAASLPLAGRAGALIGVDESEALLDAFADRARREQLRAETVGGRWPDVAGRVPIADVVVCTHVAYNVPDIDAFLAALTAHARRAVLLEATVTHPLSWTAPFWRALHGLERPEGPTSEHLIALVRAHGRQPRIDRWEQPQRADRPGDDATTFLRRHLCLTADRAEQIGALLEAHPPPQQRRVVSLAWRAGADQ</sequence>
<dbReference type="SUPFAM" id="SSF53335">
    <property type="entry name" value="S-adenosyl-L-methionine-dependent methyltransferases"/>
    <property type="match status" value="1"/>
</dbReference>
<feature type="domain" description="Methyltransferase" evidence="1">
    <location>
        <begin position="77"/>
        <end position="164"/>
    </location>
</feature>
<accession>A0A411YE61</accession>
<dbReference type="OrthoDB" id="5242847at2"/>
<dbReference type="Proteomes" id="UP000291469">
    <property type="component" value="Chromosome"/>
</dbReference>
<keyword evidence="3" id="KW-1185">Reference proteome</keyword>
<dbReference type="AlphaFoldDB" id="A0A411YE61"/>
<dbReference type="Gene3D" id="3.40.50.150">
    <property type="entry name" value="Vaccinia Virus protein VP39"/>
    <property type="match status" value="1"/>
</dbReference>
<evidence type="ECO:0000313" key="2">
    <source>
        <dbReference type="EMBL" id="QBI19505.1"/>
    </source>
</evidence>
<name>A0A411YE61_9ACTN</name>
<dbReference type="InterPro" id="IPR029063">
    <property type="entry name" value="SAM-dependent_MTases_sf"/>
</dbReference>
<dbReference type="InterPro" id="IPR041698">
    <property type="entry name" value="Methyltransf_25"/>
</dbReference>
<dbReference type="Pfam" id="PF13649">
    <property type="entry name" value="Methyltransf_25"/>
    <property type="match status" value="1"/>
</dbReference>
<evidence type="ECO:0000259" key="1">
    <source>
        <dbReference type="Pfam" id="PF13649"/>
    </source>
</evidence>
<dbReference type="CDD" id="cd02440">
    <property type="entry name" value="AdoMet_MTases"/>
    <property type="match status" value="1"/>
</dbReference>